<protein>
    <submittedName>
        <fullName evidence="2">Phage/plasmid primase, P4 family</fullName>
    </submittedName>
</protein>
<keyword evidence="3" id="KW-1185">Reference proteome</keyword>
<dbReference type="InterPro" id="IPR051620">
    <property type="entry name" value="ORF904-like_C"/>
</dbReference>
<keyword evidence="1" id="KW-0378">Hydrolase</keyword>
<evidence type="ECO:0000313" key="2">
    <source>
        <dbReference type="EMBL" id="WMT05673.1"/>
    </source>
</evidence>
<dbReference type="EMBL" id="CP133568">
    <property type="protein sequence ID" value="WMT05673.1"/>
    <property type="molecule type" value="Genomic_DNA"/>
</dbReference>
<gene>
    <name evidence="2" type="ORF">RDV84_12775</name>
</gene>
<name>A0ABY9PF43_9GAMM</name>
<dbReference type="PANTHER" id="PTHR35372:SF2">
    <property type="entry name" value="SF3 HELICASE DOMAIN-CONTAINING PROTEIN"/>
    <property type="match status" value="1"/>
</dbReference>
<dbReference type="NCBIfam" id="TIGR01613">
    <property type="entry name" value="primase_Cterm"/>
    <property type="match status" value="1"/>
</dbReference>
<evidence type="ECO:0000256" key="1">
    <source>
        <dbReference type="ARBA" id="ARBA00022801"/>
    </source>
</evidence>
<reference evidence="2 3" key="1">
    <citation type="submission" date="2023-08" db="EMBL/GenBank/DDBJ databases">
        <title>The whole genome sequence of Lysobacter yananisis.</title>
        <authorList>
            <person name="Sun H."/>
        </authorList>
    </citation>
    <scope>NUCLEOTIDE SEQUENCE [LARGE SCALE GENOMIC DNA]</scope>
    <source>
        <strain evidence="2 3">SNNU513</strain>
    </source>
</reference>
<accession>A0ABY9PF43</accession>
<dbReference type="PANTHER" id="PTHR35372">
    <property type="entry name" value="ATP BINDING PROTEIN-RELATED"/>
    <property type="match status" value="1"/>
</dbReference>
<dbReference type="RefSeq" id="WP_309153606.1">
    <property type="nucleotide sequence ID" value="NZ_CP133568.1"/>
</dbReference>
<dbReference type="Proteomes" id="UP001229313">
    <property type="component" value="Chromosome"/>
</dbReference>
<evidence type="ECO:0000313" key="3">
    <source>
        <dbReference type="Proteomes" id="UP001229313"/>
    </source>
</evidence>
<proteinExistence type="predicted"/>
<sequence length="182" mass="21153">MARFMRQDFFEYTPQFKLVIAGNHKPAIRNVDEAMKRRLHLIPFTVTVPPERRDGDLSRKLLAEREGVLAWAVEGCLEWQRNGLRPPKCVLDATDEYFESEDALGRWIEERCQEHAQSKALIADLFTDWKDWCLANGEFSGSIKRFSEMLESRRYDRHRGGKGARYVVGLSLRPKSFARYAG</sequence>
<dbReference type="InterPro" id="IPR006500">
    <property type="entry name" value="Helicase_put_C_phage/plasmid"/>
</dbReference>
<organism evidence="2 3">
    <name type="scientific">Lysobacter yananisis</name>
    <dbReference type="NCBI Taxonomy" id="1003114"/>
    <lineage>
        <taxon>Bacteria</taxon>
        <taxon>Pseudomonadati</taxon>
        <taxon>Pseudomonadota</taxon>
        <taxon>Gammaproteobacteria</taxon>
        <taxon>Lysobacterales</taxon>
        <taxon>Lysobacteraceae</taxon>
        <taxon>Lysobacter</taxon>
    </lineage>
</organism>